<keyword evidence="2" id="KW-1133">Transmembrane helix</keyword>
<sequence>MRRSASEGVQKESFPKTLCDETTPRHNETIQYALPSPNNPTPPKTLGCTHHISHRRQSTAANILLLLAEYAAMLFLAALSSFDLLLSGRRTTTASTTLTSILTIITTITITIY</sequence>
<dbReference type="EMBL" id="BJWL01000339">
    <property type="protein sequence ID" value="GFS39926.1"/>
    <property type="molecule type" value="Genomic_DNA"/>
</dbReference>
<evidence type="ECO:0000313" key="4">
    <source>
        <dbReference type="Proteomes" id="UP000585474"/>
    </source>
</evidence>
<evidence type="ECO:0000256" key="1">
    <source>
        <dbReference type="SAM" id="MobiDB-lite"/>
    </source>
</evidence>
<dbReference type="Proteomes" id="UP000585474">
    <property type="component" value="Unassembled WGS sequence"/>
</dbReference>
<dbReference type="AlphaFoldDB" id="A0A7J0DRA1"/>
<feature type="transmembrane region" description="Helical" evidence="2">
    <location>
        <begin position="94"/>
        <end position="112"/>
    </location>
</feature>
<feature type="transmembrane region" description="Helical" evidence="2">
    <location>
        <begin position="63"/>
        <end position="82"/>
    </location>
</feature>
<organism evidence="3 4">
    <name type="scientific">Actinidia rufa</name>
    <dbReference type="NCBI Taxonomy" id="165716"/>
    <lineage>
        <taxon>Eukaryota</taxon>
        <taxon>Viridiplantae</taxon>
        <taxon>Streptophyta</taxon>
        <taxon>Embryophyta</taxon>
        <taxon>Tracheophyta</taxon>
        <taxon>Spermatophyta</taxon>
        <taxon>Magnoliopsida</taxon>
        <taxon>eudicotyledons</taxon>
        <taxon>Gunneridae</taxon>
        <taxon>Pentapetalae</taxon>
        <taxon>asterids</taxon>
        <taxon>Ericales</taxon>
        <taxon>Actinidiaceae</taxon>
        <taxon>Actinidia</taxon>
    </lineage>
</organism>
<name>A0A7J0DRA1_9ERIC</name>
<keyword evidence="2" id="KW-0472">Membrane</keyword>
<protein>
    <submittedName>
        <fullName evidence="3">Uncharacterized protein</fullName>
    </submittedName>
</protein>
<comment type="caution">
    <text evidence="3">The sequence shown here is derived from an EMBL/GenBank/DDBJ whole genome shotgun (WGS) entry which is preliminary data.</text>
</comment>
<gene>
    <name evidence="3" type="ORF">Acr_00g0065620</name>
</gene>
<proteinExistence type="predicted"/>
<reference evidence="4" key="1">
    <citation type="submission" date="2019-07" db="EMBL/GenBank/DDBJ databases">
        <title>De Novo Assembly of kiwifruit Actinidia rufa.</title>
        <authorList>
            <person name="Sugita-Konishi S."/>
            <person name="Sato K."/>
            <person name="Mori E."/>
            <person name="Abe Y."/>
            <person name="Kisaki G."/>
            <person name="Hamano K."/>
            <person name="Suezawa K."/>
            <person name="Otani M."/>
            <person name="Fukuda T."/>
            <person name="Manabe T."/>
            <person name="Gomi K."/>
            <person name="Tabuchi M."/>
            <person name="Akimitsu K."/>
            <person name="Kataoka I."/>
        </authorList>
    </citation>
    <scope>NUCLEOTIDE SEQUENCE [LARGE SCALE GENOMIC DNA]</scope>
    <source>
        <strain evidence="4">cv. Fuchu</strain>
    </source>
</reference>
<feature type="compositionally biased region" description="Basic and acidic residues" evidence="1">
    <location>
        <begin position="9"/>
        <end position="22"/>
    </location>
</feature>
<keyword evidence="2" id="KW-0812">Transmembrane</keyword>
<evidence type="ECO:0000256" key="2">
    <source>
        <dbReference type="SAM" id="Phobius"/>
    </source>
</evidence>
<evidence type="ECO:0000313" key="3">
    <source>
        <dbReference type="EMBL" id="GFS39926.1"/>
    </source>
</evidence>
<accession>A0A7J0DRA1</accession>
<feature type="region of interest" description="Disordered" evidence="1">
    <location>
        <begin position="1"/>
        <end position="22"/>
    </location>
</feature>
<keyword evidence="4" id="KW-1185">Reference proteome</keyword>